<dbReference type="GO" id="GO:0031419">
    <property type="term" value="F:cobalamin binding"/>
    <property type="evidence" value="ECO:0007669"/>
    <property type="project" value="InterPro"/>
</dbReference>
<reference evidence="2 3" key="1">
    <citation type="submission" date="2016-10" db="EMBL/GenBank/DDBJ databases">
        <authorList>
            <person name="de Groot N.N."/>
        </authorList>
    </citation>
    <scope>NUCLEOTIDE SEQUENCE [LARGE SCALE GENOMIC DNA]</scope>
    <source>
        <strain>GEY</strain>
        <strain evidence="3">DSM 9560</strain>
    </source>
</reference>
<dbReference type="Proteomes" id="UP000199513">
    <property type="component" value="Unassembled WGS sequence"/>
</dbReference>
<dbReference type="CDD" id="cd02071">
    <property type="entry name" value="MM_CoA_mut_B12_BD"/>
    <property type="match status" value="1"/>
</dbReference>
<dbReference type="EMBL" id="FONY01000010">
    <property type="protein sequence ID" value="SFE93937.1"/>
    <property type="molecule type" value="Genomic_DNA"/>
</dbReference>
<dbReference type="GO" id="GO:0046872">
    <property type="term" value="F:metal ion binding"/>
    <property type="evidence" value="ECO:0007669"/>
    <property type="project" value="InterPro"/>
</dbReference>
<accession>A0A1I2EMV3</accession>
<organism evidence="2 3">
    <name type="scientific">Thermoflexibacter ruber</name>
    <dbReference type="NCBI Taxonomy" id="1003"/>
    <lineage>
        <taxon>Bacteria</taxon>
        <taxon>Pseudomonadati</taxon>
        <taxon>Bacteroidota</taxon>
        <taxon>Cytophagia</taxon>
        <taxon>Cytophagales</taxon>
        <taxon>Thermoflexibacteraceae</taxon>
        <taxon>Thermoflexibacter</taxon>
    </lineage>
</organism>
<evidence type="ECO:0000259" key="1">
    <source>
        <dbReference type="PROSITE" id="PS51332"/>
    </source>
</evidence>
<evidence type="ECO:0000313" key="3">
    <source>
        <dbReference type="Proteomes" id="UP000199513"/>
    </source>
</evidence>
<feature type="domain" description="B12-binding" evidence="1">
    <location>
        <begin position="13"/>
        <end position="151"/>
    </location>
</feature>
<dbReference type="FunFam" id="3.40.50.280:FF:000005">
    <property type="entry name" value="Fused isobutyryl-CoA mutase"/>
    <property type="match status" value="1"/>
</dbReference>
<dbReference type="PROSITE" id="PS51332">
    <property type="entry name" value="B12_BINDING"/>
    <property type="match status" value="1"/>
</dbReference>
<dbReference type="InterPro" id="IPR036724">
    <property type="entry name" value="Cobalamin-bd_sf"/>
</dbReference>
<sequence>MNTATPIYQPKNKIRIVTAASLFDGHDAAINIMRRIMQASGAEVIHLGHNRSVQEIVDCAIQEDVQGIAVTSYQGGHVEYFKYMYDLLKAKNAGHIKIFGGGGGTILPSEIEELHAYGIARIYSPDDGRAMGLQGMINDLLEKCDFPTIDIANLISTLK</sequence>
<dbReference type="Gene3D" id="3.40.50.280">
    <property type="entry name" value="Cobalamin-binding domain"/>
    <property type="match status" value="1"/>
</dbReference>
<dbReference type="SUPFAM" id="SSF52242">
    <property type="entry name" value="Cobalamin (vitamin B12)-binding domain"/>
    <property type="match status" value="1"/>
</dbReference>
<protein>
    <submittedName>
        <fullName evidence="2">Methylmalonyl-CoA mutase C-terminal domain-containing protein</fullName>
    </submittedName>
</protein>
<dbReference type="STRING" id="1003.SAMN04488541_101092"/>
<evidence type="ECO:0000313" key="2">
    <source>
        <dbReference type="EMBL" id="SFE93937.1"/>
    </source>
</evidence>
<name>A0A1I2EMV3_9BACT</name>
<dbReference type="InterPro" id="IPR006158">
    <property type="entry name" value="Cobalamin-bd"/>
</dbReference>
<keyword evidence="3" id="KW-1185">Reference proteome</keyword>
<gene>
    <name evidence="2" type="ORF">SAMN04488541_101092</name>
</gene>
<dbReference type="Pfam" id="PF02310">
    <property type="entry name" value="B12-binding"/>
    <property type="match status" value="1"/>
</dbReference>
<dbReference type="AlphaFoldDB" id="A0A1I2EMV3"/>
<proteinExistence type="predicted"/>